<feature type="compositionally biased region" description="Basic and acidic residues" evidence="1">
    <location>
        <begin position="1"/>
        <end position="11"/>
    </location>
</feature>
<dbReference type="SUPFAM" id="SSF53335">
    <property type="entry name" value="S-adenosyl-L-methionine-dependent methyltransferases"/>
    <property type="match status" value="1"/>
</dbReference>
<dbReference type="RefSeq" id="WP_274322303.1">
    <property type="nucleotide sequence ID" value="NZ_CP118158.1"/>
</dbReference>
<feature type="region of interest" description="Disordered" evidence="1">
    <location>
        <begin position="1"/>
        <end position="29"/>
    </location>
</feature>
<sequence length="230" mass="25408">MTDTTHRDGSTRTRGSAGADPDRAARRRGSLDDIRTTYADQADTVARMRPLDRLLVGRYRRRLFDRATGRVLDVACGTGTNAEYVPETAEYVGVDVSPAMLREADTELRRLGRGGTLAEMDAEALAFRDDSFETVISSLSTCTFPDPLAALGEMNRVCEPGGQVLLLEHGRSSVELLGRFQDWRADAHFEKHRCRWNQEPLTLVSRSDLALREASTKLLGVVTAIRAEPG</sequence>
<feature type="domain" description="Methyltransferase type 11" evidence="2">
    <location>
        <begin position="72"/>
        <end position="165"/>
    </location>
</feature>
<keyword evidence="3" id="KW-0808">Transferase</keyword>
<dbReference type="InterPro" id="IPR013216">
    <property type="entry name" value="Methyltransf_11"/>
</dbReference>
<evidence type="ECO:0000313" key="3">
    <source>
        <dbReference type="EMBL" id="MFC7141215.1"/>
    </source>
</evidence>
<dbReference type="InterPro" id="IPR050508">
    <property type="entry name" value="Methyltransf_Superfamily"/>
</dbReference>
<protein>
    <submittedName>
        <fullName evidence="3">Class I SAM-dependent methyltransferase</fullName>
        <ecNumber evidence="3">2.1.1.-</ecNumber>
    </submittedName>
</protein>
<dbReference type="Proteomes" id="UP001596432">
    <property type="component" value="Unassembled WGS sequence"/>
</dbReference>
<name>A0ABD5Y649_9EURY</name>
<dbReference type="EC" id="2.1.1.-" evidence="3"/>
<dbReference type="EMBL" id="JBHTAS010000001">
    <property type="protein sequence ID" value="MFC7141215.1"/>
    <property type="molecule type" value="Genomic_DNA"/>
</dbReference>
<dbReference type="GO" id="GO:0008168">
    <property type="term" value="F:methyltransferase activity"/>
    <property type="evidence" value="ECO:0007669"/>
    <property type="project" value="UniProtKB-KW"/>
</dbReference>
<comment type="caution">
    <text evidence="3">The sequence shown here is derived from an EMBL/GenBank/DDBJ whole genome shotgun (WGS) entry which is preliminary data.</text>
</comment>
<proteinExistence type="predicted"/>
<dbReference type="GO" id="GO:0032259">
    <property type="term" value="P:methylation"/>
    <property type="evidence" value="ECO:0007669"/>
    <property type="project" value="UniProtKB-KW"/>
</dbReference>
<dbReference type="Pfam" id="PF08241">
    <property type="entry name" value="Methyltransf_11"/>
    <property type="match status" value="1"/>
</dbReference>
<dbReference type="PANTHER" id="PTHR42912">
    <property type="entry name" value="METHYLTRANSFERASE"/>
    <property type="match status" value="1"/>
</dbReference>
<evidence type="ECO:0000313" key="4">
    <source>
        <dbReference type="Proteomes" id="UP001596432"/>
    </source>
</evidence>
<dbReference type="PANTHER" id="PTHR42912:SF96">
    <property type="entry name" value="METHYLTRANSFERASE DOMAIN-CONTAINING PROTEIN"/>
    <property type="match status" value="1"/>
</dbReference>
<dbReference type="AlphaFoldDB" id="A0ABD5Y649"/>
<accession>A0ABD5Y649</accession>
<feature type="compositionally biased region" description="Basic and acidic residues" evidence="1">
    <location>
        <begin position="20"/>
        <end position="29"/>
    </location>
</feature>
<evidence type="ECO:0000256" key="1">
    <source>
        <dbReference type="SAM" id="MobiDB-lite"/>
    </source>
</evidence>
<keyword evidence="3" id="KW-0489">Methyltransferase</keyword>
<gene>
    <name evidence="3" type="ORF">ACFQMA_15425</name>
</gene>
<evidence type="ECO:0000259" key="2">
    <source>
        <dbReference type="Pfam" id="PF08241"/>
    </source>
</evidence>
<dbReference type="InterPro" id="IPR029063">
    <property type="entry name" value="SAM-dependent_MTases_sf"/>
</dbReference>
<dbReference type="CDD" id="cd02440">
    <property type="entry name" value="AdoMet_MTases"/>
    <property type="match status" value="1"/>
</dbReference>
<organism evidence="3 4">
    <name type="scientific">Halosimplex aquaticum</name>
    <dbReference type="NCBI Taxonomy" id="3026162"/>
    <lineage>
        <taxon>Archaea</taxon>
        <taxon>Methanobacteriati</taxon>
        <taxon>Methanobacteriota</taxon>
        <taxon>Stenosarchaea group</taxon>
        <taxon>Halobacteria</taxon>
        <taxon>Halobacteriales</taxon>
        <taxon>Haloarculaceae</taxon>
        <taxon>Halosimplex</taxon>
    </lineage>
</organism>
<reference evidence="3 4" key="1">
    <citation type="journal article" date="2019" name="Int. J. Syst. Evol. Microbiol.">
        <title>The Global Catalogue of Microorganisms (GCM) 10K type strain sequencing project: providing services to taxonomists for standard genome sequencing and annotation.</title>
        <authorList>
            <consortium name="The Broad Institute Genomics Platform"/>
            <consortium name="The Broad Institute Genome Sequencing Center for Infectious Disease"/>
            <person name="Wu L."/>
            <person name="Ma J."/>
        </authorList>
    </citation>
    <scope>NUCLEOTIDE SEQUENCE [LARGE SCALE GENOMIC DNA]</scope>
    <source>
        <strain evidence="3 4">XZYJT29</strain>
    </source>
</reference>
<dbReference type="GeneID" id="78821524"/>
<keyword evidence="4" id="KW-1185">Reference proteome</keyword>
<dbReference type="Gene3D" id="3.40.50.150">
    <property type="entry name" value="Vaccinia Virus protein VP39"/>
    <property type="match status" value="1"/>
</dbReference>